<accession>A0ABZ0UNH8</accession>
<evidence type="ECO:0000313" key="14">
    <source>
        <dbReference type="EMBL" id="WPX97674.1"/>
    </source>
</evidence>
<feature type="binding site" evidence="11">
    <location>
        <begin position="321"/>
        <end position="323"/>
    </location>
    <ligand>
        <name>4-CDP-2-C-methyl-D-erythritol 2-phosphate</name>
        <dbReference type="ChEBI" id="CHEBI:57919"/>
    </ligand>
</feature>
<evidence type="ECO:0000256" key="10">
    <source>
        <dbReference type="ARBA" id="ARBA00023268"/>
    </source>
</evidence>
<comment type="pathway">
    <text evidence="2 11">Isoprenoid biosynthesis; isopentenyl diphosphate biosynthesis via DXP pathway; isopentenyl diphosphate from 1-deoxy-D-xylulose 5-phosphate: step 4/6.</text>
</comment>
<dbReference type="SUPFAM" id="SSF53448">
    <property type="entry name" value="Nucleotide-diphospho-sugar transferases"/>
    <property type="match status" value="1"/>
</dbReference>
<evidence type="ECO:0000256" key="1">
    <source>
        <dbReference type="ARBA" id="ARBA00000200"/>
    </source>
</evidence>
<evidence type="ECO:0000256" key="2">
    <source>
        <dbReference type="ARBA" id="ARBA00004709"/>
    </source>
</evidence>
<feature type="binding site" evidence="11">
    <location>
        <position position="307"/>
    </location>
    <ligand>
        <name>a divalent metal cation</name>
        <dbReference type="ChEBI" id="CHEBI:60240"/>
    </ligand>
</feature>
<dbReference type="CDD" id="cd00554">
    <property type="entry name" value="MECDP_synthase"/>
    <property type="match status" value="1"/>
</dbReference>
<dbReference type="Pfam" id="PF02542">
    <property type="entry name" value="YgbB"/>
    <property type="match status" value="1"/>
</dbReference>
<dbReference type="EMBL" id="CP110343">
    <property type="protein sequence ID" value="WPX97674.1"/>
    <property type="molecule type" value="Genomic_DNA"/>
</dbReference>
<evidence type="ECO:0000256" key="5">
    <source>
        <dbReference type="ARBA" id="ARBA00022679"/>
    </source>
</evidence>
<dbReference type="RefSeq" id="WP_323722328.1">
    <property type="nucleotide sequence ID" value="NZ_CP110343.1"/>
</dbReference>
<dbReference type="InterPro" id="IPR020555">
    <property type="entry name" value="MECDP_synthase_CS"/>
</dbReference>
<evidence type="ECO:0000256" key="8">
    <source>
        <dbReference type="ARBA" id="ARBA00023229"/>
    </source>
</evidence>
<dbReference type="SUPFAM" id="SSF69765">
    <property type="entry name" value="IpsF-like"/>
    <property type="match status" value="1"/>
</dbReference>
<evidence type="ECO:0000256" key="6">
    <source>
        <dbReference type="ARBA" id="ARBA00022695"/>
    </source>
</evidence>
<keyword evidence="15" id="KW-1185">Reference proteome</keyword>
<feature type="binding site" evidence="11">
    <location>
        <begin position="299"/>
        <end position="300"/>
    </location>
    <ligand>
        <name>4-CDP-2-C-methyl-D-erythritol 2-phosphate</name>
        <dbReference type="ChEBI" id="CHEBI:57919"/>
    </ligand>
</feature>
<reference evidence="14" key="1">
    <citation type="submission" date="2022-10" db="EMBL/GenBank/DDBJ databases">
        <title>Host association and intracellularity evolved multiple times independently in the Rickettsiales.</title>
        <authorList>
            <person name="Castelli M."/>
            <person name="Nardi T."/>
            <person name="Gammuto L."/>
            <person name="Bellinzona G."/>
            <person name="Sabaneyeva E."/>
            <person name="Potekhin A."/>
            <person name="Serra V."/>
            <person name="Petroni G."/>
            <person name="Sassera D."/>
        </authorList>
    </citation>
    <scope>NUCLEOTIDE SEQUENCE [LARGE SCALE GENOMIC DNA]</scope>
    <source>
        <strain evidence="14">US_Bl 11III1</strain>
    </source>
</reference>
<dbReference type="NCBIfam" id="TIGR00151">
    <property type="entry name" value="ispF"/>
    <property type="match status" value="1"/>
</dbReference>
<feature type="binding site" evidence="11">
    <location>
        <begin position="326"/>
        <end position="330"/>
    </location>
    <ligand>
        <name>4-CDP-2-C-methyl-D-erythritol 2-phosphate</name>
        <dbReference type="ChEBI" id="CHEBI:57919"/>
    </ligand>
</feature>
<evidence type="ECO:0000256" key="12">
    <source>
        <dbReference type="RuleBase" id="RU004395"/>
    </source>
</evidence>
<keyword evidence="7 11" id="KW-0479">Metal-binding</keyword>
<dbReference type="InterPro" id="IPR036571">
    <property type="entry name" value="MECDP_synthase_sf"/>
</dbReference>
<dbReference type="Proteomes" id="UP001325140">
    <property type="component" value="Chromosome"/>
</dbReference>
<organism evidence="14 15">
    <name type="scientific">Candidatus Fokinia crypta</name>
    <dbReference type="NCBI Taxonomy" id="1920990"/>
    <lineage>
        <taxon>Bacteria</taxon>
        <taxon>Pseudomonadati</taxon>
        <taxon>Pseudomonadota</taxon>
        <taxon>Alphaproteobacteria</taxon>
        <taxon>Rickettsiales</taxon>
        <taxon>Candidatus Midichloriaceae</taxon>
        <taxon>Candidatus Fokinia</taxon>
    </lineage>
</organism>
<comment type="function">
    <text evidence="11">Involved in the biosynthesis of isopentenyl diphosphate (IPP) and dimethylallyl diphosphate (DMAPP), two major building blocks of isoprenoid compounds. Catalyzes the conversion of 4-diphosphocytidyl-2-C-methyl-D-erythritol 2-phosphate (CDP-ME2P) to 2-C-methyl-D-erythritol 2,4-cyclodiphosphate (ME-CPP) with a corresponding release of cytidine 5-monophosphate (CMP).</text>
</comment>
<comment type="cofactor">
    <cofactor evidence="11">
        <name>a divalent metal cation</name>
        <dbReference type="ChEBI" id="CHEBI:60240"/>
    </cofactor>
    <text evidence="11">Binds 1 divalent metal cation per subunit.</text>
</comment>
<comment type="similarity">
    <text evidence="3 11 12">Belongs to the IspF family.</text>
</comment>
<evidence type="ECO:0000256" key="4">
    <source>
        <dbReference type="ARBA" id="ARBA00012579"/>
    </source>
</evidence>
<dbReference type="Gene3D" id="3.90.550.10">
    <property type="entry name" value="Spore Coat Polysaccharide Biosynthesis Protein SpsA, Chain A"/>
    <property type="match status" value="1"/>
</dbReference>
<protein>
    <recommendedName>
        <fullName evidence="4 11">2-C-methyl-D-erythritol 2,4-cyclodiphosphate synthase</fullName>
        <shortName evidence="11">MECDP-synthase</shortName>
        <shortName evidence="11">MECPP-synthase</shortName>
        <shortName evidence="11">MECPS</shortName>
        <ecNumber evidence="4 11">4.6.1.12</ecNumber>
    </recommendedName>
</protein>
<keyword evidence="5" id="KW-0808">Transferase</keyword>
<feature type="site" description="Transition state stabilizer" evidence="11">
    <location>
        <position position="398"/>
    </location>
</feature>
<dbReference type="HAMAP" id="MF_00107">
    <property type="entry name" value="IspF"/>
    <property type="match status" value="1"/>
</dbReference>
<dbReference type="PROSITE" id="PS01350">
    <property type="entry name" value="ISPF"/>
    <property type="match status" value="1"/>
</dbReference>
<dbReference type="PANTHER" id="PTHR43181">
    <property type="entry name" value="2-C-METHYL-D-ERYTHRITOL 2,4-CYCLODIPHOSPHATE SYNTHASE, CHLOROPLASTIC"/>
    <property type="match status" value="1"/>
</dbReference>
<feature type="binding site" evidence="11">
    <location>
        <position position="272"/>
    </location>
    <ligand>
        <name>a divalent metal cation</name>
        <dbReference type="ChEBI" id="CHEBI:60240"/>
    </ligand>
</feature>
<evidence type="ECO:0000256" key="3">
    <source>
        <dbReference type="ARBA" id="ARBA00008480"/>
    </source>
</evidence>
<comment type="caution">
    <text evidence="11">Lacks conserved residue(s) required for the propagation of feature annotation.</text>
</comment>
<evidence type="ECO:0000313" key="15">
    <source>
        <dbReference type="Proteomes" id="UP001325140"/>
    </source>
</evidence>
<name>A0ABZ0UNH8_9RICK</name>
<evidence type="ECO:0000256" key="9">
    <source>
        <dbReference type="ARBA" id="ARBA00023239"/>
    </source>
</evidence>
<feature type="site" description="Transition state stabilizer" evidence="11">
    <location>
        <position position="299"/>
    </location>
</feature>
<dbReference type="InterPro" id="IPR034683">
    <property type="entry name" value="IspD/TarI"/>
</dbReference>
<dbReference type="EC" id="4.6.1.12" evidence="4 11"/>
<sequence>MHNIGIILAAGKGARFSDEVTPKQFHKLYRSSDVVEHTISKFQLLPLKYIVLVLNEPFIQDNKLIAKYRKASKKDLVIVRGGNTRALSVMNAINKIREIYQIKHVKNTEEKLSKLIVAIHDSVRPLFNHKSVNTWLQYLASNSEYDAIEPILPIVDAIRLHSGEESSRKREEYYTIQTPQIFKFPVIENVYQKLNEMPDEAKIDDIGLLYYFNKHHKTNYKILKVEGELNNFKITFPEQLEKARKHIATEEYTKHYSKNYNVFRVGTGIDVHRLKKSEKYETISIGGTMLKCMYKIIAHSDGDVVLHAITDAILGAIGETDIGTKFLNDDVKWKNAKSEIFVQHAVTLMKKKRYNISNIDISIIADHPQIQSHVKDMKKHIARLTFISQNDVAIKATTTENTGIFTEDAIYAHCTLLLHRK</sequence>
<keyword evidence="10" id="KW-0511">Multifunctional enzyme</keyword>
<evidence type="ECO:0000256" key="7">
    <source>
        <dbReference type="ARBA" id="ARBA00022723"/>
    </source>
</evidence>
<keyword evidence="8 11" id="KW-0414">Isoprene biosynthesis</keyword>
<dbReference type="Gene3D" id="3.30.1330.50">
    <property type="entry name" value="2-C-methyl-D-erythritol 2,4-cyclodiphosphate synthase"/>
    <property type="match status" value="1"/>
</dbReference>
<comment type="catalytic activity">
    <reaction evidence="1 11 12">
        <text>4-CDP-2-C-methyl-D-erythritol 2-phosphate = 2-C-methyl-D-erythritol 2,4-cyclic diphosphate + CMP</text>
        <dbReference type="Rhea" id="RHEA:23864"/>
        <dbReference type="ChEBI" id="CHEBI:57919"/>
        <dbReference type="ChEBI" id="CHEBI:58483"/>
        <dbReference type="ChEBI" id="CHEBI:60377"/>
        <dbReference type="EC" id="4.6.1.12"/>
    </reaction>
</comment>
<keyword evidence="6" id="KW-0548">Nucleotidyltransferase</keyword>
<dbReference type="Pfam" id="PF01128">
    <property type="entry name" value="IspD"/>
    <property type="match status" value="1"/>
</dbReference>
<gene>
    <name evidence="11" type="primary">ispF</name>
    <name evidence="14" type="ORF">Fokcrypt_00185</name>
</gene>
<comment type="subunit">
    <text evidence="11">Homotrimer.</text>
</comment>
<feature type="binding site" evidence="11">
    <location>
        <begin position="397"/>
        <end position="400"/>
    </location>
    <ligand>
        <name>4-CDP-2-C-methyl-D-erythritol 2-phosphate</name>
        <dbReference type="ChEBI" id="CHEBI:57919"/>
    </ligand>
</feature>
<proteinExistence type="inferred from homology"/>
<feature type="binding site" evidence="11">
    <location>
        <position position="270"/>
    </location>
    <ligand>
        <name>a divalent metal cation</name>
        <dbReference type="ChEBI" id="CHEBI:60240"/>
    </ligand>
</feature>
<dbReference type="InterPro" id="IPR003526">
    <property type="entry name" value="MECDP_synthase"/>
</dbReference>
<feature type="domain" description="2-C-methyl-D-erythritol 2,4-cyclodiphosphate synthase" evidence="13">
    <location>
        <begin position="263"/>
        <end position="418"/>
    </location>
</feature>
<evidence type="ECO:0000259" key="13">
    <source>
        <dbReference type="Pfam" id="PF02542"/>
    </source>
</evidence>
<dbReference type="PANTHER" id="PTHR43181:SF1">
    <property type="entry name" value="2-C-METHYL-D-ERYTHRITOL 2,4-CYCLODIPHOSPHATE SYNTHASE, CHLOROPLASTIC"/>
    <property type="match status" value="1"/>
</dbReference>
<dbReference type="InterPro" id="IPR029044">
    <property type="entry name" value="Nucleotide-diphossugar_trans"/>
</dbReference>
<feature type="binding site" evidence="11">
    <location>
        <begin position="270"/>
        <end position="272"/>
    </location>
    <ligand>
        <name>4-CDP-2-C-methyl-D-erythritol 2-phosphate</name>
        <dbReference type="ChEBI" id="CHEBI:57919"/>
    </ligand>
</feature>
<evidence type="ECO:0000256" key="11">
    <source>
        <dbReference type="HAMAP-Rule" id="MF_00107"/>
    </source>
</evidence>
<keyword evidence="9 11" id="KW-0456">Lyase</keyword>